<feature type="chain" id="PRO_5026657949" evidence="1">
    <location>
        <begin position="21"/>
        <end position="177"/>
    </location>
</feature>
<name>A0A6J4T9L6_9ACTN</name>
<accession>A0A6J4T9L6</accession>
<dbReference type="EMBL" id="CADCVT010000291">
    <property type="protein sequence ID" value="CAA9517039.1"/>
    <property type="molecule type" value="Genomic_DNA"/>
</dbReference>
<evidence type="ECO:0000313" key="2">
    <source>
        <dbReference type="EMBL" id="CAA9517039.1"/>
    </source>
</evidence>
<gene>
    <name evidence="2" type="ORF">AVDCRST_MAG85-2678</name>
</gene>
<feature type="signal peptide" evidence="1">
    <location>
        <begin position="1"/>
        <end position="20"/>
    </location>
</feature>
<organism evidence="2">
    <name type="scientific">uncultured Solirubrobacteraceae bacterium</name>
    <dbReference type="NCBI Taxonomy" id="1162706"/>
    <lineage>
        <taxon>Bacteria</taxon>
        <taxon>Bacillati</taxon>
        <taxon>Actinomycetota</taxon>
        <taxon>Thermoleophilia</taxon>
        <taxon>Solirubrobacterales</taxon>
        <taxon>Solirubrobacteraceae</taxon>
        <taxon>environmental samples</taxon>
    </lineage>
</organism>
<sequence>MLRLRMVLPLLVLPALIAPAAEGKVRKPRASVGTAITVQQGIGVLRPGPQFFEKRVKALLGKPDRPGMKNGQLTMSLDYRRKYGLMLYFDTQRTGGPLGSVVATHRQFRTVEGVRVGDTVSDIRRAYPELPMPCGTGGRICSILEDPGTDAGATYEQTQFVFKGRRIVEISVSSRVR</sequence>
<proteinExistence type="predicted"/>
<protein>
    <submittedName>
        <fullName evidence="2">Uncharacterized protein</fullName>
    </submittedName>
</protein>
<evidence type="ECO:0000256" key="1">
    <source>
        <dbReference type="SAM" id="SignalP"/>
    </source>
</evidence>
<reference evidence="2" key="1">
    <citation type="submission" date="2020-02" db="EMBL/GenBank/DDBJ databases">
        <authorList>
            <person name="Meier V. D."/>
        </authorList>
    </citation>
    <scope>NUCLEOTIDE SEQUENCE</scope>
    <source>
        <strain evidence="2">AVDCRST_MAG85</strain>
    </source>
</reference>
<keyword evidence="1" id="KW-0732">Signal</keyword>
<dbReference type="AlphaFoldDB" id="A0A6J4T9L6"/>